<evidence type="ECO:0000256" key="1">
    <source>
        <dbReference type="ARBA" id="ARBA00011738"/>
    </source>
</evidence>
<dbReference type="RefSeq" id="WP_110373865.1">
    <property type="nucleotide sequence ID" value="NZ_JAHBRY010000001.1"/>
</dbReference>
<dbReference type="InterPro" id="IPR011008">
    <property type="entry name" value="Dimeric_a/b-barrel"/>
</dbReference>
<feature type="transmembrane region" description="Helical" evidence="2">
    <location>
        <begin position="6"/>
        <end position="25"/>
    </location>
</feature>
<feature type="domain" description="Stress-response A/B barrel" evidence="3">
    <location>
        <begin position="39"/>
        <end position="137"/>
    </location>
</feature>
<dbReference type="Gene3D" id="3.30.70.100">
    <property type="match status" value="1"/>
</dbReference>
<evidence type="ECO:0000313" key="4">
    <source>
        <dbReference type="EMBL" id="PXW61557.1"/>
    </source>
</evidence>
<keyword evidence="5" id="KW-1185">Reference proteome</keyword>
<dbReference type="Proteomes" id="UP000248021">
    <property type="component" value="Unassembled WGS sequence"/>
</dbReference>
<evidence type="ECO:0000256" key="2">
    <source>
        <dbReference type="SAM" id="Phobius"/>
    </source>
</evidence>
<evidence type="ECO:0000313" key="5">
    <source>
        <dbReference type="Proteomes" id="UP000248021"/>
    </source>
</evidence>
<keyword evidence="2" id="KW-0812">Transmembrane</keyword>
<keyword evidence="2" id="KW-1133">Transmembrane helix</keyword>
<comment type="caution">
    <text evidence="4">The sequence shown here is derived from an EMBL/GenBank/DDBJ whole genome shotgun (WGS) entry which is preliminary data.</text>
</comment>
<protein>
    <submittedName>
        <fullName evidence="4">Stress responsive alpha/beta barrel protein</fullName>
    </submittedName>
</protein>
<dbReference type="Pfam" id="PF07876">
    <property type="entry name" value="Dabb"/>
    <property type="match status" value="1"/>
</dbReference>
<sequence>MVYFKYIIAAFLIIFIPVGTFFLFFMDVIPRSSPHAARVAHVVLVRFRPDVAKPEIESVFKALEELRDTIPGITRIRTGSNSSPEALGRGYDHLFIVDFASIAARDAYLKDQRHAAVAQQLLSLADGGTDGLIVADLDRGK</sequence>
<dbReference type="AlphaFoldDB" id="A0A2V3UAU6"/>
<dbReference type="InterPro" id="IPR013097">
    <property type="entry name" value="Dabb"/>
</dbReference>
<dbReference type="EMBL" id="QJJK01000003">
    <property type="protein sequence ID" value="PXW61557.1"/>
    <property type="molecule type" value="Genomic_DNA"/>
</dbReference>
<organism evidence="4 5">
    <name type="scientific">Chelatococcus asaccharovorans</name>
    <dbReference type="NCBI Taxonomy" id="28210"/>
    <lineage>
        <taxon>Bacteria</taxon>
        <taxon>Pseudomonadati</taxon>
        <taxon>Pseudomonadota</taxon>
        <taxon>Alphaproteobacteria</taxon>
        <taxon>Hyphomicrobiales</taxon>
        <taxon>Chelatococcaceae</taxon>
        <taxon>Chelatococcus</taxon>
    </lineage>
</organism>
<name>A0A2V3UAU6_9HYPH</name>
<dbReference type="PROSITE" id="PS51502">
    <property type="entry name" value="S_R_A_B_BARREL"/>
    <property type="match status" value="1"/>
</dbReference>
<dbReference type="SMART" id="SM00886">
    <property type="entry name" value="Dabb"/>
    <property type="match status" value="1"/>
</dbReference>
<reference evidence="4 5" key="1">
    <citation type="submission" date="2018-05" db="EMBL/GenBank/DDBJ databases">
        <title>Genomic Encyclopedia of Type Strains, Phase IV (KMG-IV): sequencing the most valuable type-strain genomes for metagenomic binning, comparative biology and taxonomic classification.</title>
        <authorList>
            <person name="Goeker M."/>
        </authorList>
    </citation>
    <scope>NUCLEOTIDE SEQUENCE [LARGE SCALE GENOMIC DNA]</scope>
    <source>
        <strain evidence="4 5">DSM 6462</strain>
    </source>
</reference>
<dbReference type="PANTHER" id="PTHR33178">
    <property type="match status" value="1"/>
</dbReference>
<dbReference type="PANTHER" id="PTHR33178:SF10">
    <property type="entry name" value="STRESS-RESPONSE A_B BARREL DOMAIN-CONTAINING PROTEIN"/>
    <property type="match status" value="1"/>
</dbReference>
<gene>
    <name evidence="4" type="ORF">C7450_10373</name>
</gene>
<dbReference type="SUPFAM" id="SSF54909">
    <property type="entry name" value="Dimeric alpha+beta barrel"/>
    <property type="match status" value="1"/>
</dbReference>
<proteinExistence type="predicted"/>
<comment type="subunit">
    <text evidence="1">Homodimer.</text>
</comment>
<dbReference type="OrthoDB" id="9816070at2"/>
<dbReference type="InterPro" id="IPR044662">
    <property type="entry name" value="HS1/DABB1-like"/>
</dbReference>
<evidence type="ECO:0000259" key="3">
    <source>
        <dbReference type="PROSITE" id="PS51502"/>
    </source>
</evidence>
<accession>A0A2V3UAU6</accession>
<keyword evidence="2" id="KW-0472">Membrane</keyword>